<proteinExistence type="predicted"/>
<sequence>PVFHNYDEGFPFKDEGCQDKWNDWWTNNFVEIDFWWANNSDEIDF</sequence>
<accession>A0ABN7VD37</accession>
<name>A0ABN7VD37_GIGMA</name>
<protein>
    <submittedName>
        <fullName evidence="1">33660_t:CDS:1</fullName>
    </submittedName>
</protein>
<evidence type="ECO:0000313" key="1">
    <source>
        <dbReference type="EMBL" id="CAG8756683.1"/>
    </source>
</evidence>
<comment type="caution">
    <text evidence="1">The sequence shown here is derived from an EMBL/GenBank/DDBJ whole genome shotgun (WGS) entry which is preliminary data.</text>
</comment>
<reference evidence="1 2" key="1">
    <citation type="submission" date="2021-06" db="EMBL/GenBank/DDBJ databases">
        <authorList>
            <person name="Kallberg Y."/>
            <person name="Tangrot J."/>
            <person name="Rosling A."/>
        </authorList>
    </citation>
    <scope>NUCLEOTIDE SEQUENCE [LARGE SCALE GENOMIC DNA]</scope>
    <source>
        <strain evidence="1 2">120-4 pot B 10/14</strain>
    </source>
</reference>
<evidence type="ECO:0000313" key="2">
    <source>
        <dbReference type="Proteomes" id="UP000789901"/>
    </source>
</evidence>
<dbReference type="Proteomes" id="UP000789901">
    <property type="component" value="Unassembled WGS sequence"/>
</dbReference>
<dbReference type="EMBL" id="CAJVQB010012597">
    <property type="protein sequence ID" value="CAG8756683.1"/>
    <property type="molecule type" value="Genomic_DNA"/>
</dbReference>
<keyword evidence="2" id="KW-1185">Reference proteome</keyword>
<gene>
    <name evidence="1" type="ORF">GMARGA_LOCUS16993</name>
</gene>
<organism evidence="1 2">
    <name type="scientific">Gigaspora margarita</name>
    <dbReference type="NCBI Taxonomy" id="4874"/>
    <lineage>
        <taxon>Eukaryota</taxon>
        <taxon>Fungi</taxon>
        <taxon>Fungi incertae sedis</taxon>
        <taxon>Mucoromycota</taxon>
        <taxon>Glomeromycotina</taxon>
        <taxon>Glomeromycetes</taxon>
        <taxon>Diversisporales</taxon>
        <taxon>Gigasporaceae</taxon>
        <taxon>Gigaspora</taxon>
    </lineage>
</organism>
<feature type="non-terminal residue" evidence="1">
    <location>
        <position position="1"/>
    </location>
</feature>